<organism evidence="2 3">
    <name type="scientific">Streptomyces thinghirensis</name>
    <dbReference type="NCBI Taxonomy" id="551547"/>
    <lineage>
        <taxon>Bacteria</taxon>
        <taxon>Bacillati</taxon>
        <taxon>Actinomycetota</taxon>
        <taxon>Actinomycetes</taxon>
        <taxon>Kitasatosporales</taxon>
        <taxon>Streptomycetaceae</taxon>
        <taxon>Streptomyces</taxon>
    </lineage>
</organism>
<dbReference type="Proteomes" id="UP001499878">
    <property type="component" value="Unassembled WGS sequence"/>
</dbReference>
<proteinExistence type="predicted"/>
<sequence length="346" mass="36896">MRRLITPARTGTVALLAFLPILMPNAAWATPGPAPSVTEVDSDTSAKVDGDTVSASAAGVIVFERSKNGSGESAGAVTSTTSWTPPACYYAPKYTPKQLDSQMRQVWMSSAPSPEWSLKTQNHFVNGKPYKDFNKDKEGEGYWWDAYVTEGRESDPAAQDCDELPFWVDEGDAPPADVPQAITPDMLAQLAYAEIRVPSTEVELAPANATKVNLPTWAWLDTAEFKPVSVTASVPLLGLSATTTAEPVSLKITPGTEDAVTYPASGQCEVHDGQIGDPYADGEADETPPCGVKYLRSSGDGSYKLQATVTWKISWTSTTGAGGDLPNGEFGADQDVVVQEIQAVNR</sequence>
<dbReference type="EMBL" id="BAABJR010000010">
    <property type="protein sequence ID" value="GAA5211479.1"/>
    <property type="molecule type" value="Genomic_DNA"/>
</dbReference>
<evidence type="ECO:0000313" key="3">
    <source>
        <dbReference type="Proteomes" id="UP001499878"/>
    </source>
</evidence>
<comment type="caution">
    <text evidence="2">The sequence shown here is derived from an EMBL/GenBank/DDBJ whole genome shotgun (WGS) entry which is preliminary data.</text>
</comment>
<keyword evidence="1" id="KW-0732">Signal</keyword>
<feature type="chain" id="PRO_5045786130" description="Enoyl reductase" evidence="1">
    <location>
        <begin position="30"/>
        <end position="346"/>
    </location>
</feature>
<name>A0ABP9T9M5_9ACTN</name>
<evidence type="ECO:0000256" key="1">
    <source>
        <dbReference type="SAM" id="SignalP"/>
    </source>
</evidence>
<evidence type="ECO:0000313" key="2">
    <source>
        <dbReference type="EMBL" id="GAA5211479.1"/>
    </source>
</evidence>
<keyword evidence="3" id="KW-1185">Reference proteome</keyword>
<accession>A0ABP9T9M5</accession>
<evidence type="ECO:0008006" key="4">
    <source>
        <dbReference type="Google" id="ProtNLM"/>
    </source>
</evidence>
<gene>
    <name evidence="2" type="ORF">GCM10023323_43290</name>
</gene>
<protein>
    <recommendedName>
        <fullName evidence="4">Enoyl reductase</fullName>
    </recommendedName>
</protein>
<reference evidence="3" key="1">
    <citation type="journal article" date="2019" name="Int. J. Syst. Evol. Microbiol.">
        <title>The Global Catalogue of Microorganisms (GCM) 10K type strain sequencing project: providing services to taxonomists for standard genome sequencing and annotation.</title>
        <authorList>
            <consortium name="The Broad Institute Genomics Platform"/>
            <consortium name="The Broad Institute Genome Sequencing Center for Infectious Disease"/>
            <person name="Wu L."/>
            <person name="Ma J."/>
        </authorList>
    </citation>
    <scope>NUCLEOTIDE SEQUENCE [LARGE SCALE GENOMIC DNA]</scope>
    <source>
        <strain evidence="3">JCM 18306</strain>
    </source>
</reference>
<feature type="signal peptide" evidence="1">
    <location>
        <begin position="1"/>
        <end position="29"/>
    </location>
</feature>